<dbReference type="InterPro" id="IPR001007">
    <property type="entry name" value="VWF_dom"/>
</dbReference>
<dbReference type="InterPro" id="IPR052424">
    <property type="entry name" value="Kielin_Chordin-BMP_Reg"/>
</dbReference>
<reference evidence="8" key="1">
    <citation type="submission" date="2022-11" db="UniProtKB">
        <authorList>
            <consortium name="WormBaseParasite"/>
        </authorList>
    </citation>
    <scope>IDENTIFICATION</scope>
</reference>
<name>A0A914Y970_9BILA</name>
<dbReference type="Pfam" id="PF08742">
    <property type="entry name" value="C8"/>
    <property type="match status" value="1"/>
</dbReference>
<organism evidence="7 8">
    <name type="scientific">Panagrolaimus superbus</name>
    <dbReference type="NCBI Taxonomy" id="310955"/>
    <lineage>
        <taxon>Eukaryota</taxon>
        <taxon>Metazoa</taxon>
        <taxon>Ecdysozoa</taxon>
        <taxon>Nematoda</taxon>
        <taxon>Chromadorea</taxon>
        <taxon>Rhabditida</taxon>
        <taxon>Tylenchina</taxon>
        <taxon>Panagrolaimomorpha</taxon>
        <taxon>Panagrolaimoidea</taxon>
        <taxon>Panagrolaimidae</taxon>
        <taxon>Panagrolaimus</taxon>
    </lineage>
</organism>
<evidence type="ECO:0000313" key="8">
    <source>
        <dbReference type="WBParaSite" id="PSU_v2.g15820.t1"/>
    </source>
</evidence>
<dbReference type="SMART" id="SM00216">
    <property type="entry name" value="VWD"/>
    <property type="match status" value="1"/>
</dbReference>
<feature type="domain" description="VWFD" evidence="6">
    <location>
        <begin position="180"/>
        <end position="381"/>
    </location>
</feature>
<evidence type="ECO:0000259" key="6">
    <source>
        <dbReference type="PROSITE" id="PS51233"/>
    </source>
</evidence>
<dbReference type="PROSITE" id="PS51233">
    <property type="entry name" value="VWFD"/>
    <property type="match status" value="1"/>
</dbReference>
<dbReference type="Pfam" id="PF00094">
    <property type="entry name" value="VWD"/>
    <property type="match status" value="1"/>
</dbReference>
<proteinExistence type="predicted"/>
<evidence type="ECO:0000256" key="4">
    <source>
        <dbReference type="ARBA" id="ARBA00022737"/>
    </source>
</evidence>
<keyword evidence="7" id="KW-1185">Reference proteome</keyword>
<evidence type="ECO:0000256" key="1">
    <source>
        <dbReference type="ARBA" id="ARBA00004613"/>
    </source>
</evidence>
<protein>
    <submittedName>
        <fullName evidence="8">VWFD domain-containing protein</fullName>
    </submittedName>
</protein>
<evidence type="ECO:0000256" key="3">
    <source>
        <dbReference type="ARBA" id="ARBA00022729"/>
    </source>
</evidence>
<dbReference type="InterPro" id="IPR001846">
    <property type="entry name" value="VWF_type-D"/>
</dbReference>
<dbReference type="Proteomes" id="UP000887577">
    <property type="component" value="Unplaced"/>
</dbReference>
<evidence type="ECO:0000313" key="7">
    <source>
        <dbReference type="Proteomes" id="UP000887577"/>
    </source>
</evidence>
<dbReference type="GO" id="GO:0005576">
    <property type="term" value="C:extracellular region"/>
    <property type="evidence" value="ECO:0007669"/>
    <property type="project" value="UniProtKB-SubCell"/>
</dbReference>
<keyword evidence="3" id="KW-0732">Signal</keyword>
<dbReference type="SMART" id="SM00214">
    <property type="entry name" value="VWC"/>
    <property type="match status" value="1"/>
</dbReference>
<keyword evidence="4" id="KW-0677">Repeat</keyword>
<feature type="domain" description="VWFC" evidence="5">
    <location>
        <begin position="67"/>
        <end position="127"/>
    </location>
</feature>
<dbReference type="SUPFAM" id="SSF57603">
    <property type="entry name" value="FnI-like domain"/>
    <property type="match status" value="1"/>
</dbReference>
<dbReference type="AlphaFoldDB" id="A0A914Y970"/>
<dbReference type="PROSITE" id="PS50184">
    <property type="entry name" value="VWFC_2"/>
    <property type="match status" value="1"/>
</dbReference>
<dbReference type="PANTHER" id="PTHR46698">
    <property type="entry name" value="CROSSVEINLESS 2"/>
    <property type="match status" value="1"/>
</dbReference>
<dbReference type="WBParaSite" id="PSU_v2.g15820.t1">
    <property type="protein sequence ID" value="PSU_v2.g15820.t1"/>
    <property type="gene ID" value="PSU_v2.g15820"/>
</dbReference>
<evidence type="ECO:0000256" key="2">
    <source>
        <dbReference type="ARBA" id="ARBA00022525"/>
    </source>
</evidence>
<keyword evidence="2" id="KW-0964">Secreted</keyword>
<accession>A0A914Y970</accession>
<dbReference type="PANTHER" id="PTHR46698:SF3">
    <property type="entry name" value="TENECTIN ISOFORM 1-RELATED"/>
    <property type="match status" value="1"/>
</dbReference>
<dbReference type="Pfam" id="PF00093">
    <property type="entry name" value="VWC"/>
    <property type="match status" value="1"/>
</dbReference>
<comment type="subcellular location">
    <subcellularLocation>
        <location evidence="1">Secreted</location>
    </subcellularLocation>
</comment>
<dbReference type="InterPro" id="IPR014853">
    <property type="entry name" value="VWF/SSPO/ZAN-like_Cys-rich_dom"/>
</dbReference>
<sequence>MEKCSRSVLCHVLQRIWYHCYRLACPVLDCPNNLIKHFGNKCCPECIHPNSPREYRTILPENPRLQGYCTFQLRRYQLGEIFHLDPCTRCHCQPGGIQCRRFTCPIRQCQISAKLLFRTNICCPFCQYTVTAPTIMERKNETLSNFEEFRSERIDKQISYRNESGGKITTCIHKLPNDESTCTVSKNSQYQTFDGLNYTFHGNKSYVLTQECGFDDNNNDNEDDIIDGDEQPNFAVIAHNSQNEKDEIITRRISIIIKIQNSQRPLILQLAKNKSFTENDKPINIPINTSIYSIEDLSKYTQISIPLLGLKLKFDGQGFAELILSTMHKGKVCGLCGNYNDRENDDMWPKYADSITENIEHFGASWKFIPRKTAKTSHRCKTSKLTAEKAQDLSECRRLLDNKFFAFCRKQIHVHQYIRQCTKDVCECSSNATKIANEKPCYCHSIEAFATQCANRFIWGQWTQILQNVRQFPVHPKCDKIRRPL</sequence>
<dbReference type="Gene3D" id="6.20.200.20">
    <property type="match status" value="1"/>
</dbReference>
<evidence type="ECO:0000259" key="5">
    <source>
        <dbReference type="PROSITE" id="PS50184"/>
    </source>
</evidence>